<evidence type="ECO:0000313" key="9">
    <source>
        <dbReference type="EMBL" id="GAA3633093.1"/>
    </source>
</evidence>
<dbReference type="PROSITE" id="PS50928">
    <property type="entry name" value="ABC_TM1"/>
    <property type="match status" value="1"/>
</dbReference>
<evidence type="ECO:0000256" key="3">
    <source>
        <dbReference type="ARBA" id="ARBA00022475"/>
    </source>
</evidence>
<dbReference type="InterPro" id="IPR050366">
    <property type="entry name" value="BP-dependent_transpt_permease"/>
</dbReference>
<evidence type="ECO:0000256" key="2">
    <source>
        <dbReference type="ARBA" id="ARBA00022448"/>
    </source>
</evidence>
<comment type="subcellular location">
    <subcellularLocation>
        <location evidence="1 7">Cell membrane</location>
        <topology evidence="1 7">Multi-pass membrane protein</topology>
    </subcellularLocation>
</comment>
<dbReference type="SUPFAM" id="SSF161098">
    <property type="entry name" value="MetI-like"/>
    <property type="match status" value="1"/>
</dbReference>
<comment type="caution">
    <text evidence="9">The sequence shown here is derived from an EMBL/GenBank/DDBJ whole genome shotgun (WGS) entry which is preliminary data.</text>
</comment>
<accession>A0ABP7AI09</accession>
<feature type="transmembrane region" description="Helical" evidence="7">
    <location>
        <begin position="29"/>
        <end position="52"/>
    </location>
</feature>
<evidence type="ECO:0000313" key="10">
    <source>
        <dbReference type="Proteomes" id="UP001501490"/>
    </source>
</evidence>
<dbReference type="EMBL" id="BAABAB010000031">
    <property type="protein sequence ID" value="GAA3633093.1"/>
    <property type="molecule type" value="Genomic_DNA"/>
</dbReference>
<dbReference type="Gene3D" id="1.10.3720.10">
    <property type="entry name" value="MetI-like"/>
    <property type="match status" value="1"/>
</dbReference>
<evidence type="ECO:0000256" key="6">
    <source>
        <dbReference type="ARBA" id="ARBA00023136"/>
    </source>
</evidence>
<dbReference type="PANTHER" id="PTHR43386">
    <property type="entry name" value="OLIGOPEPTIDE TRANSPORT SYSTEM PERMEASE PROTEIN APPC"/>
    <property type="match status" value="1"/>
</dbReference>
<organism evidence="9 10">
    <name type="scientific">Microlunatus ginsengisoli</name>
    <dbReference type="NCBI Taxonomy" id="363863"/>
    <lineage>
        <taxon>Bacteria</taxon>
        <taxon>Bacillati</taxon>
        <taxon>Actinomycetota</taxon>
        <taxon>Actinomycetes</taxon>
        <taxon>Propionibacteriales</taxon>
        <taxon>Propionibacteriaceae</taxon>
        <taxon>Microlunatus</taxon>
    </lineage>
</organism>
<feature type="domain" description="ABC transmembrane type-1" evidence="8">
    <location>
        <begin position="91"/>
        <end position="280"/>
    </location>
</feature>
<feature type="transmembrane region" description="Helical" evidence="7">
    <location>
        <begin position="130"/>
        <end position="150"/>
    </location>
</feature>
<evidence type="ECO:0000256" key="7">
    <source>
        <dbReference type="RuleBase" id="RU363032"/>
    </source>
</evidence>
<keyword evidence="5 7" id="KW-1133">Transmembrane helix</keyword>
<reference evidence="10" key="1">
    <citation type="journal article" date="2019" name="Int. J. Syst. Evol. Microbiol.">
        <title>The Global Catalogue of Microorganisms (GCM) 10K type strain sequencing project: providing services to taxonomists for standard genome sequencing and annotation.</title>
        <authorList>
            <consortium name="The Broad Institute Genomics Platform"/>
            <consortium name="The Broad Institute Genome Sequencing Center for Infectious Disease"/>
            <person name="Wu L."/>
            <person name="Ma J."/>
        </authorList>
    </citation>
    <scope>NUCLEOTIDE SEQUENCE [LARGE SCALE GENOMIC DNA]</scope>
    <source>
        <strain evidence="10">JCM 16929</strain>
    </source>
</reference>
<keyword evidence="4 7" id="KW-0812">Transmembrane</keyword>
<evidence type="ECO:0000256" key="1">
    <source>
        <dbReference type="ARBA" id="ARBA00004651"/>
    </source>
</evidence>
<keyword evidence="6 7" id="KW-0472">Membrane</keyword>
<feature type="transmembrane region" description="Helical" evidence="7">
    <location>
        <begin position="216"/>
        <end position="237"/>
    </location>
</feature>
<dbReference type="InterPro" id="IPR000515">
    <property type="entry name" value="MetI-like"/>
</dbReference>
<dbReference type="InterPro" id="IPR025966">
    <property type="entry name" value="OppC_N"/>
</dbReference>
<keyword evidence="3" id="KW-1003">Cell membrane</keyword>
<dbReference type="InterPro" id="IPR035906">
    <property type="entry name" value="MetI-like_sf"/>
</dbReference>
<name>A0ABP7AI09_9ACTN</name>
<evidence type="ECO:0000256" key="5">
    <source>
        <dbReference type="ARBA" id="ARBA00022989"/>
    </source>
</evidence>
<gene>
    <name evidence="9" type="primary">dppC</name>
    <name evidence="9" type="ORF">GCM10022236_39570</name>
</gene>
<evidence type="ECO:0000259" key="8">
    <source>
        <dbReference type="PROSITE" id="PS50928"/>
    </source>
</evidence>
<dbReference type="Pfam" id="PF00528">
    <property type="entry name" value="BPD_transp_1"/>
    <property type="match status" value="1"/>
</dbReference>
<proteinExistence type="inferred from homology"/>
<sequence>MMTAVLSEPFSPAASATTRRSRRLPRLGVAGWCAAVFLIAMVVMAVFAPLIAPYDPDAADLLAAYAPPSAEHWLGTDGTGRDIASRLIYGARPSLLGPAAIVVMTVLVGIPLALLAAWRRSGTEFAITRAFDILFAIPGLLLAILAVAMFGPGLGAAAVALAIAYLPYFGRLAHTAAVTERNRPYVTVLQVQGHGPMRINVRHVLRNLSPMLTGQASVTFAYALIDLAALSFLGLGVQAPQADWGVLVSDRDALLRGHPLGVVAAAVAIVLTVMSLFTLGSKLSGEES</sequence>
<feature type="transmembrane region" description="Helical" evidence="7">
    <location>
        <begin position="257"/>
        <end position="279"/>
    </location>
</feature>
<keyword evidence="10" id="KW-1185">Reference proteome</keyword>
<feature type="transmembrane region" description="Helical" evidence="7">
    <location>
        <begin position="156"/>
        <end position="173"/>
    </location>
</feature>
<feature type="transmembrane region" description="Helical" evidence="7">
    <location>
        <begin position="95"/>
        <end position="118"/>
    </location>
</feature>
<dbReference type="PANTHER" id="PTHR43386:SF1">
    <property type="entry name" value="D,D-DIPEPTIDE TRANSPORT SYSTEM PERMEASE PROTEIN DDPC-RELATED"/>
    <property type="match status" value="1"/>
</dbReference>
<comment type="similarity">
    <text evidence="7">Belongs to the binding-protein-dependent transport system permease family.</text>
</comment>
<evidence type="ECO:0000256" key="4">
    <source>
        <dbReference type="ARBA" id="ARBA00022692"/>
    </source>
</evidence>
<keyword evidence="2 7" id="KW-0813">Transport</keyword>
<dbReference type="Proteomes" id="UP001501490">
    <property type="component" value="Unassembled WGS sequence"/>
</dbReference>
<protein>
    <submittedName>
        <fullName evidence="9">Dipeptide ABC transporter permease DppC</fullName>
    </submittedName>
</protein>
<dbReference type="CDD" id="cd06261">
    <property type="entry name" value="TM_PBP2"/>
    <property type="match status" value="1"/>
</dbReference>
<dbReference type="Pfam" id="PF12911">
    <property type="entry name" value="OppC_N"/>
    <property type="match status" value="1"/>
</dbReference>